<accession>A0A812Q8L1</accession>
<keyword evidence="2" id="KW-1185">Reference proteome</keyword>
<gene>
    <name evidence="1" type="primary">DDB1B</name>
    <name evidence="1" type="ORF">SPIL2461_LOCUS9365</name>
</gene>
<comment type="caution">
    <text evidence="1">The sequence shown here is derived from an EMBL/GenBank/DDBJ whole genome shotgun (WGS) entry which is preliminary data.</text>
</comment>
<organism evidence="1 2">
    <name type="scientific">Symbiodinium pilosum</name>
    <name type="common">Dinoflagellate</name>
    <dbReference type="NCBI Taxonomy" id="2952"/>
    <lineage>
        <taxon>Eukaryota</taxon>
        <taxon>Sar</taxon>
        <taxon>Alveolata</taxon>
        <taxon>Dinophyceae</taxon>
        <taxon>Suessiales</taxon>
        <taxon>Symbiodiniaceae</taxon>
        <taxon>Symbiodinium</taxon>
    </lineage>
</organism>
<dbReference type="EMBL" id="CAJNIZ010016247">
    <property type="protein sequence ID" value="CAE7383442.1"/>
    <property type="molecule type" value="Genomic_DNA"/>
</dbReference>
<proteinExistence type="predicted"/>
<dbReference type="OrthoDB" id="433457at2759"/>
<dbReference type="Proteomes" id="UP000649617">
    <property type="component" value="Unassembled WGS sequence"/>
</dbReference>
<feature type="non-terminal residue" evidence="1">
    <location>
        <position position="1"/>
    </location>
</feature>
<protein>
    <submittedName>
        <fullName evidence="1">DDB1B protein</fullName>
    </submittedName>
</protein>
<evidence type="ECO:0000313" key="1">
    <source>
        <dbReference type="EMBL" id="CAE7383442.1"/>
    </source>
</evidence>
<reference evidence="1" key="1">
    <citation type="submission" date="2021-02" db="EMBL/GenBank/DDBJ databases">
        <authorList>
            <person name="Dougan E. K."/>
            <person name="Rhodes N."/>
            <person name="Thang M."/>
            <person name="Chan C."/>
        </authorList>
    </citation>
    <scope>NUCLEOTIDE SEQUENCE</scope>
</reference>
<evidence type="ECO:0000313" key="2">
    <source>
        <dbReference type="Proteomes" id="UP000649617"/>
    </source>
</evidence>
<name>A0A812Q8L1_SYMPI</name>
<dbReference type="AlphaFoldDB" id="A0A812Q8L1"/>
<sequence>WTAADNEEKRWASFGPSAVRESDGLQEGWVQIQEARWTHSRTATEDTTHIDGGITTSGDRWELGLAGDVQKGLEYYDKLTVTELKACPTHLAEAVSLEEAGKLPTGQPPKPVVSCGNHMADACEDCPQGNGQQWCNGDCVWNFNLSECEPKPRSEPGNLSTSCGNHFAASCADCPQGHGESWCNGNCDWDNESKSCIATPRRLAVFLDCSTSPDLQVDAASLVRVGILLLAALGALI</sequence>